<dbReference type="Pfam" id="PF13524">
    <property type="entry name" value="Glyco_trans_1_2"/>
    <property type="match status" value="1"/>
</dbReference>
<organism evidence="3 4">
    <name type="scientific">Desulfovibrio legallii</name>
    <dbReference type="NCBI Taxonomy" id="571438"/>
    <lineage>
        <taxon>Bacteria</taxon>
        <taxon>Pseudomonadati</taxon>
        <taxon>Thermodesulfobacteriota</taxon>
        <taxon>Desulfovibrionia</taxon>
        <taxon>Desulfovibrionales</taxon>
        <taxon>Desulfovibrionaceae</taxon>
        <taxon>Desulfovibrio</taxon>
    </lineage>
</organism>
<sequence length="585" mass="63554">MAPRSPAAGLAPRRVCLPDHTGVDVHLPHSPQAWECRGQGAAVLLLGLGPGRPQDLPFVRDAAAVFWLEAAVTQKNLEARAPEAAAARRPLPAHWREVSPRAAAALAPRCRCCFYLPGLRLAPDFWGPLLGRLDAALLSADVGDVAATPAWTRQTDAVRPDSLSAADLADSTGPGPILLPGGADQLLHAELCQACAACGYSPVLTNLPRPEQGRDLQPGRHARAEDALAAWRDLLPARRPAMLLSVNLRGLDPQGRVFHLCRALGIPVAIWLVDNPWHVLSALRLPWWREAHLFVTDSGFISGLRALGAWDVTYLPLAAAPHMWRGEDADLPEGTAPPLFVGRSAFPEKERFFAAVRLPQAVGEEAAALLQQSQGPADGPNFFWWQQSLGLRSPWPGNEVRRAGLGAERCSQANRARWLKAAGACSDGELRVVGDGGWRALLPGAALLPPVDYYTRLPQLYATAAAVLNVTSLLLPHSLSQRHFDVWAAGGLLLSDATLGLDLFPRELTEPVTLRGPEDFARRLAELRSRPQEAHDLRLAWRRHLRARHSYVQRLRRIADVLGEPLPPEEGEEGEKGLCRGSGRL</sequence>
<dbReference type="RefSeq" id="WP_130958012.1">
    <property type="nucleotide sequence ID" value="NZ_JBHSHA010000014.1"/>
</dbReference>
<proteinExistence type="predicted"/>
<evidence type="ECO:0000313" key="4">
    <source>
        <dbReference type="Proteomes" id="UP000292919"/>
    </source>
</evidence>
<name>A0A6H3F4L1_9BACT</name>
<evidence type="ECO:0000256" key="1">
    <source>
        <dbReference type="SAM" id="MobiDB-lite"/>
    </source>
</evidence>
<keyword evidence="4" id="KW-1185">Reference proteome</keyword>
<feature type="region of interest" description="Disordered" evidence="1">
    <location>
        <begin position="564"/>
        <end position="585"/>
    </location>
</feature>
<reference evidence="3 4" key="1">
    <citation type="submission" date="2018-12" db="EMBL/GenBank/DDBJ databases">
        <title>First genome draft of Desulfovibrio legallis sp. nov.</title>
        <authorList>
            <person name="Ben Dhia O."/>
            <person name="Najjari A."/>
            <person name="Ferjani R."/>
            <person name="Fhoula I."/>
            <person name="Fardeau M.-L."/>
            <person name="Boudabbous A."/>
            <person name="Ouzari H.I."/>
        </authorList>
    </citation>
    <scope>NUCLEOTIDE SEQUENCE [LARGE SCALE GENOMIC DNA]</scope>
    <source>
        <strain evidence="3 4">H1T</strain>
    </source>
</reference>
<dbReference type="Proteomes" id="UP000292919">
    <property type="component" value="Unassembled WGS sequence"/>
</dbReference>
<comment type="caution">
    <text evidence="3">The sequence shown here is derived from an EMBL/GenBank/DDBJ whole genome shotgun (WGS) entry which is preliminary data.</text>
</comment>
<protein>
    <recommendedName>
        <fullName evidence="2">Spore protein YkvP/CgeB glycosyl transferase-like domain-containing protein</fullName>
    </recommendedName>
</protein>
<dbReference type="AlphaFoldDB" id="A0A6H3F4L1"/>
<gene>
    <name evidence="3" type="ORF">EB812_07820</name>
</gene>
<feature type="domain" description="Spore protein YkvP/CgeB glycosyl transferase-like" evidence="2">
    <location>
        <begin position="416"/>
        <end position="559"/>
    </location>
</feature>
<evidence type="ECO:0000259" key="2">
    <source>
        <dbReference type="Pfam" id="PF13524"/>
    </source>
</evidence>
<evidence type="ECO:0000313" key="3">
    <source>
        <dbReference type="EMBL" id="TBH79493.1"/>
    </source>
</evidence>
<dbReference type="InterPro" id="IPR055259">
    <property type="entry name" value="YkvP/CgeB_Glyco_trans-like"/>
</dbReference>
<dbReference type="EMBL" id="SIXC01000008">
    <property type="protein sequence ID" value="TBH79493.1"/>
    <property type="molecule type" value="Genomic_DNA"/>
</dbReference>
<accession>A0A6H3F4L1</accession>